<feature type="binding site" evidence="6">
    <location>
        <position position="68"/>
    </location>
    <ligand>
        <name>Na(+)</name>
        <dbReference type="ChEBI" id="CHEBI:29101"/>
        <label>1</label>
    </ligand>
</feature>
<evidence type="ECO:0000256" key="3">
    <source>
        <dbReference type="ARBA" id="ARBA00022692"/>
    </source>
</evidence>
<evidence type="ECO:0000256" key="9">
    <source>
        <dbReference type="SAM" id="Phobius"/>
    </source>
</evidence>
<feature type="transmembrane region" description="Helical" evidence="9">
    <location>
        <begin position="530"/>
        <end position="550"/>
    </location>
</feature>
<feature type="transmembrane region" description="Helical" evidence="9">
    <location>
        <begin position="285"/>
        <end position="304"/>
    </location>
</feature>
<dbReference type="InterPro" id="IPR037272">
    <property type="entry name" value="SNS_sf"/>
</dbReference>
<dbReference type="GO" id="GO:0015375">
    <property type="term" value="F:glycine:sodium symporter activity"/>
    <property type="evidence" value="ECO:0007669"/>
    <property type="project" value="TreeGrafter"/>
</dbReference>
<feature type="disulfide bond" evidence="7">
    <location>
        <begin position="169"/>
        <end position="178"/>
    </location>
</feature>
<dbReference type="EMBL" id="NIVC01001207">
    <property type="protein sequence ID" value="PAA70771.1"/>
    <property type="molecule type" value="Genomic_DNA"/>
</dbReference>
<organism evidence="10 11">
    <name type="scientific">Macrostomum lignano</name>
    <dbReference type="NCBI Taxonomy" id="282301"/>
    <lineage>
        <taxon>Eukaryota</taxon>
        <taxon>Metazoa</taxon>
        <taxon>Spiralia</taxon>
        <taxon>Lophotrochozoa</taxon>
        <taxon>Platyhelminthes</taxon>
        <taxon>Rhabditophora</taxon>
        <taxon>Macrostomorpha</taxon>
        <taxon>Macrostomida</taxon>
        <taxon>Macrostomidae</taxon>
        <taxon>Macrostomum</taxon>
    </lineage>
</organism>
<evidence type="ECO:0000256" key="1">
    <source>
        <dbReference type="ARBA" id="ARBA00004141"/>
    </source>
</evidence>
<protein>
    <recommendedName>
        <fullName evidence="8">Transporter</fullName>
    </recommendedName>
</protein>
<evidence type="ECO:0000256" key="4">
    <source>
        <dbReference type="ARBA" id="ARBA00022989"/>
    </source>
</evidence>
<sequence>MSTDVEKEGGPQDVTFFQSDANLKCTRFEPDTFAEPKEPQKEEVARQSWGGKAEFLFSCLSYAVGLGNVWRFPYLCYKNGGGAFLIPFASMLLFVGIPLMYMETCFGQYSATGPITVWKASPLFTGIGWSMILVTFFGSIYYNMLLAWTLMYFWKSITSFSGSLPWTTCSADWNPGNCMLIRTMSDRNRCWRQGGFFAIAHNHSCLLPDGASWLVDESTGNATAPLLDELYNTAAGLNSSGNASQLARFLGTVDKPRSSSDLYFHNFVLSISNGFHDLGFPKWELVLCLFAAWVVVILCLIRGVKSAGKAVYFTSLFPYLVLTILLIRGLTLEGSMKGLEYFFVPKWDRLADPNVWGDAAIQVFFSLSSGWGGIIALSSYNQFHNNALLDALIVSFGDGATSVYSGMTVFCVLGYMSHVMSLPINAVAKDGAGLAFILYPDIVTSLPLSPFWASLFFAMLLTLGFGTMISNVNTLKTALCDNWSSVFNRGQRPLGVLIGICFVAFILGLPCTTRGGMFVLQLLDNYCCTYSVLVVGFAELMVITWVYGADRFLDNVAEMRHGRPVSRIWKYIWKYFSPLVIVAVATFTYVSVKPSKYANYTFPKAADILGAIISVLVITPIPGVAAYKIYQLKSPEPIMQKVRLLSQPDREWGREMGRKPAGYYAASDPATAYESQQPLTATGSYINSSSIIGASRVIVQNRI</sequence>
<evidence type="ECO:0000313" key="11">
    <source>
        <dbReference type="Proteomes" id="UP000215902"/>
    </source>
</evidence>
<dbReference type="PROSITE" id="PS00610">
    <property type="entry name" value="NA_NEUROTRAN_SYMP_1"/>
    <property type="match status" value="1"/>
</dbReference>
<dbReference type="PROSITE" id="PS50267">
    <property type="entry name" value="NA_NEUROTRAN_SYMP_3"/>
    <property type="match status" value="1"/>
</dbReference>
<comment type="similarity">
    <text evidence="8">Belongs to the sodium:neurotransmitter symporter (SNF) (TC 2.A.22) family.</text>
</comment>
<keyword evidence="4 9" id="KW-1133">Transmembrane helix</keyword>
<keyword evidence="7" id="KW-1015">Disulfide bond</keyword>
<keyword evidence="11" id="KW-1185">Reference proteome</keyword>
<keyword evidence="6" id="KW-0479">Metal-binding</keyword>
<feature type="binding site" evidence="6">
    <location>
        <position position="63"/>
    </location>
    <ligand>
        <name>Na(+)</name>
        <dbReference type="ChEBI" id="CHEBI:29101"/>
        <label>1</label>
    </ligand>
</feature>
<dbReference type="GO" id="GO:0046872">
    <property type="term" value="F:metal ion binding"/>
    <property type="evidence" value="ECO:0007669"/>
    <property type="project" value="UniProtKB-KW"/>
</dbReference>
<dbReference type="PRINTS" id="PR00176">
    <property type="entry name" value="NANEUSMPORT"/>
</dbReference>
<dbReference type="Pfam" id="PF00209">
    <property type="entry name" value="SNF"/>
    <property type="match status" value="2"/>
</dbReference>
<dbReference type="PANTHER" id="PTHR11616:SF240">
    <property type="entry name" value="BLOATED TUBULES, ISOFORM B-RELATED"/>
    <property type="match status" value="1"/>
</dbReference>
<evidence type="ECO:0000256" key="8">
    <source>
        <dbReference type="RuleBase" id="RU003732"/>
    </source>
</evidence>
<keyword evidence="2 8" id="KW-0813">Transport</keyword>
<evidence type="ECO:0000256" key="5">
    <source>
        <dbReference type="ARBA" id="ARBA00023136"/>
    </source>
</evidence>
<proteinExistence type="inferred from homology"/>
<comment type="caution">
    <text evidence="10">The sequence shown here is derived from an EMBL/GenBank/DDBJ whole genome shotgun (WGS) entry which is preliminary data.</text>
</comment>
<feature type="binding site" evidence="6">
    <location>
        <position position="366"/>
    </location>
    <ligand>
        <name>Na(+)</name>
        <dbReference type="ChEBI" id="CHEBI:29101"/>
        <label>1</label>
    </ligand>
</feature>
<feature type="binding site" evidence="6">
    <location>
        <position position="64"/>
    </location>
    <ligand>
        <name>Na(+)</name>
        <dbReference type="ChEBI" id="CHEBI:29101"/>
        <label>1</label>
    </ligand>
</feature>
<reference evidence="10 11" key="1">
    <citation type="submission" date="2017-06" db="EMBL/GenBank/DDBJ databases">
        <title>A platform for efficient transgenesis in Macrostomum lignano, a flatworm model organism for stem cell research.</title>
        <authorList>
            <person name="Berezikov E."/>
        </authorList>
    </citation>
    <scope>NUCLEOTIDE SEQUENCE [LARGE SCALE GENOMIC DNA]</scope>
    <source>
        <strain evidence="10">DV1</strain>
        <tissue evidence="10">Whole organism</tissue>
    </source>
</reference>
<evidence type="ECO:0000313" key="10">
    <source>
        <dbReference type="EMBL" id="PAA70771.1"/>
    </source>
</evidence>
<feature type="transmembrane region" description="Helical" evidence="9">
    <location>
        <begin position="571"/>
        <end position="592"/>
    </location>
</feature>
<feature type="transmembrane region" description="Helical" evidence="9">
    <location>
        <begin position="127"/>
        <end position="154"/>
    </location>
</feature>
<keyword evidence="5 9" id="KW-0472">Membrane</keyword>
<keyword evidence="8" id="KW-0769">Symport</keyword>
<dbReference type="InterPro" id="IPR000175">
    <property type="entry name" value="Na/ntran_symport"/>
</dbReference>
<dbReference type="AlphaFoldDB" id="A0A267FAF7"/>
<dbReference type="Proteomes" id="UP000215902">
    <property type="component" value="Unassembled WGS sequence"/>
</dbReference>
<keyword evidence="6" id="KW-0915">Sodium</keyword>
<feature type="transmembrane region" description="Helical" evidence="9">
    <location>
        <begin position="392"/>
        <end position="415"/>
    </location>
</feature>
<dbReference type="GO" id="GO:0005886">
    <property type="term" value="C:plasma membrane"/>
    <property type="evidence" value="ECO:0007669"/>
    <property type="project" value="TreeGrafter"/>
</dbReference>
<dbReference type="OrthoDB" id="6581954at2759"/>
<feature type="transmembrane region" description="Helical" evidence="9">
    <location>
        <begin position="451"/>
        <end position="472"/>
    </location>
</feature>
<evidence type="ECO:0000256" key="2">
    <source>
        <dbReference type="ARBA" id="ARBA00022448"/>
    </source>
</evidence>
<feature type="transmembrane region" description="Helical" evidence="9">
    <location>
        <begin position="493"/>
        <end position="510"/>
    </location>
</feature>
<evidence type="ECO:0000256" key="7">
    <source>
        <dbReference type="PIRSR" id="PIRSR600175-2"/>
    </source>
</evidence>
<dbReference type="SUPFAM" id="SSF161070">
    <property type="entry name" value="SNF-like"/>
    <property type="match status" value="1"/>
</dbReference>
<gene>
    <name evidence="10" type="ORF">BOX15_Mlig019728g1</name>
</gene>
<accession>A0A267FAF7</accession>
<dbReference type="PANTHER" id="PTHR11616">
    <property type="entry name" value="SODIUM/CHLORIDE DEPENDENT TRANSPORTER"/>
    <property type="match status" value="1"/>
</dbReference>
<feature type="transmembrane region" description="Helical" evidence="9">
    <location>
        <begin position="310"/>
        <end position="327"/>
    </location>
</feature>
<keyword evidence="3 8" id="KW-0812">Transmembrane</keyword>
<feature type="transmembrane region" description="Helical" evidence="9">
    <location>
        <begin position="84"/>
        <end position="102"/>
    </location>
</feature>
<feature type="transmembrane region" description="Helical" evidence="9">
    <location>
        <begin position="608"/>
        <end position="630"/>
    </location>
</feature>
<comment type="subcellular location">
    <subcellularLocation>
        <location evidence="1">Membrane</location>
        <topology evidence="1">Multi-pass membrane protein</topology>
    </subcellularLocation>
</comment>
<feature type="binding site" evidence="6">
    <location>
        <position position="463"/>
    </location>
    <ligand>
        <name>Na(+)</name>
        <dbReference type="ChEBI" id="CHEBI:29101"/>
        <label>1</label>
    </ligand>
</feature>
<feature type="transmembrane region" description="Helical" evidence="9">
    <location>
        <begin position="359"/>
        <end position="380"/>
    </location>
</feature>
<name>A0A267FAF7_9PLAT</name>
<evidence type="ECO:0000256" key="6">
    <source>
        <dbReference type="PIRSR" id="PIRSR600175-1"/>
    </source>
</evidence>